<protein>
    <submittedName>
        <fullName evidence="1">Uncharacterized protein</fullName>
    </submittedName>
</protein>
<gene>
    <name evidence="1" type="ORF">L596_014806</name>
</gene>
<dbReference type="EMBL" id="AZBU02000004">
    <property type="protein sequence ID" value="TKR80798.1"/>
    <property type="molecule type" value="Genomic_DNA"/>
</dbReference>
<organism evidence="1 2">
    <name type="scientific">Steinernema carpocapsae</name>
    <name type="common">Entomopathogenic nematode</name>
    <dbReference type="NCBI Taxonomy" id="34508"/>
    <lineage>
        <taxon>Eukaryota</taxon>
        <taxon>Metazoa</taxon>
        <taxon>Ecdysozoa</taxon>
        <taxon>Nematoda</taxon>
        <taxon>Chromadorea</taxon>
        <taxon>Rhabditida</taxon>
        <taxon>Tylenchina</taxon>
        <taxon>Panagrolaimomorpha</taxon>
        <taxon>Strongyloidoidea</taxon>
        <taxon>Steinernematidae</taxon>
        <taxon>Steinernema</taxon>
    </lineage>
</organism>
<comment type="caution">
    <text evidence="1">The sequence shown here is derived from an EMBL/GenBank/DDBJ whole genome shotgun (WGS) entry which is preliminary data.</text>
</comment>
<accession>A0A4U5ND86</accession>
<dbReference type="Proteomes" id="UP000298663">
    <property type="component" value="Unassembled WGS sequence"/>
</dbReference>
<dbReference type="AlphaFoldDB" id="A0A4U5ND86"/>
<dbReference type="OrthoDB" id="10006270at2759"/>
<proteinExistence type="predicted"/>
<reference evidence="1 2" key="1">
    <citation type="journal article" date="2015" name="Genome Biol.">
        <title>Comparative genomics of Steinernema reveals deeply conserved gene regulatory networks.</title>
        <authorList>
            <person name="Dillman A.R."/>
            <person name="Macchietto M."/>
            <person name="Porter C.F."/>
            <person name="Rogers A."/>
            <person name="Williams B."/>
            <person name="Antoshechkin I."/>
            <person name="Lee M.M."/>
            <person name="Goodwin Z."/>
            <person name="Lu X."/>
            <person name="Lewis E.E."/>
            <person name="Goodrich-Blair H."/>
            <person name="Stock S.P."/>
            <person name="Adams B.J."/>
            <person name="Sternberg P.W."/>
            <person name="Mortazavi A."/>
        </authorList>
    </citation>
    <scope>NUCLEOTIDE SEQUENCE [LARGE SCALE GENOMIC DNA]</scope>
    <source>
        <strain evidence="1 2">ALL</strain>
    </source>
</reference>
<dbReference type="InterPro" id="IPR011990">
    <property type="entry name" value="TPR-like_helical_dom_sf"/>
</dbReference>
<dbReference type="Gene3D" id="1.25.40.10">
    <property type="entry name" value="Tetratricopeptide repeat domain"/>
    <property type="match status" value="1"/>
</dbReference>
<evidence type="ECO:0000313" key="1">
    <source>
        <dbReference type="EMBL" id="TKR80798.1"/>
    </source>
</evidence>
<name>A0A4U5ND86_STECR</name>
<sequence length="100" mass="11612">MWSLDDANAMRKEFDAGEVLKAYTMGREMIMVGNNKEVNPALLVYLATLVELKKPIEVYNLSHELIKKAPEHPLTYYSIALHRHLIRNDEEARHYMGKNL</sequence>
<evidence type="ECO:0000313" key="2">
    <source>
        <dbReference type="Proteomes" id="UP000298663"/>
    </source>
</evidence>
<reference evidence="1 2" key="2">
    <citation type="journal article" date="2019" name="G3 (Bethesda)">
        <title>Hybrid Assembly of the Genome of the Entomopathogenic Nematode Steinernema carpocapsae Identifies the X-Chromosome.</title>
        <authorList>
            <person name="Serra L."/>
            <person name="Macchietto M."/>
            <person name="Macias-Munoz A."/>
            <person name="McGill C.J."/>
            <person name="Rodriguez I.M."/>
            <person name="Rodriguez B."/>
            <person name="Murad R."/>
            <person name="Mortazavi A."/>
        </authorList>
    </citation>
    <scope>NUCLEOTIDE SEQUENCE [LARGE SCALE GENOMIC DNA]</scope>
    <source>
        <strain evidence="1 2">ALL</strain>
    </source>
</reference>
<keyword evidence="2" id="KW-1185">Reference proteome</keyword>